<name>A0AAV4VTB1_CAEEX</name>
<dbReference type="EMBL" id="BPLR01015108">
    <property type="protein sequence ID" value="GIY73627.1"/>
    <property type="molecule type" value="Genomic_DNA"/>
</dbReference>
<sequence length="93" mass="11101">MLKICLKFIRPFKNTSYNDFEKLFPEGNQKSHEIFLPPLSPSPQSNHSVRMDSIRILPELFFEISKKIRRRLDLFRIPKGMKWDRAFNVGEFS</sequence>
<protein>
    <submittedName>
        <fullName evidence="1">Uncharacterized protein</fullName>
    </submittedName>
</protein>
<dbReference type="AlphaFoldDB" id="A0AAV4VTB1"/>
<evidence type="ECO:0000313" key="1">
    <source>
        <dbReference type="EMBL" id="GIY73627.1"/>
    </source>
</evidence>
<keyword evidence="2" id="KW-1185">Reference proteome</keyword>
<accession>A0AAV4VTB1</accession>
<organism evidence="1 2">
    <name type="scientific">Caerostris extrusa</name>
    <name type="common">Bark spider</name>
    <name type="synonym">Caerostris bankana</name>
    <dbReference type="NCBI Taxonomy" id="172846"/>
    <lineage>
        <taxon>Eukaryota</taxon>
        <taxon>Metazoa</taxon>
        <taxon>Ecdysozoa</taxon>
        <taxon>Arthropoda</taxon>
        <taxon>Chelicerata</taxon>
        <taxon>Arachnida</taxon>
        <taxon>Araneae</taxon>
        <taxon>Araneomorphae</taxon>
        <taxon>Entelegynae</taxon>
        <taxon>Araneoidea</taxon>
        <taxon>Araneidae</taxon>
        <taxon>Caerostris</taxon>
    </lineage>
</organism>
<gene>
    <name evidence="1" type="ORF">CEXT_57321</name>
</gene>
<dbReference type="Proteomes" id="UP001054945">
    <property type="component" value="Unassembled WGS sequence"/>
</dbReference>
<proteinExistence type="predicted"/>
<reference evidence="1 2" key="1">
    <citation type="submission" date="2021-06" db="EMBL/GenBank/DDBJ databases">
        <title>Caerostris extrusa draft genome.</title>
        <authorList>
            <person name="Kono N."/>
            <person name="Arakawa K."/>
        </authorList>
    </citation>
    <scope>NUCLEOTIDE SEQUENCE [LARGE SCALE GENOMIC DNA]</scope>
</reference>
<comment type="caution">
    <text evidence="1">The sequence shown here is derived from an EMBL/GenBank/DDBJ whole genome shotgun (WGS) entry which is preliminary data.</text>
</comment>
<evidence type="ECO:0000313" key="2">
    <source>
        <dbReference type="Proteomes" id="UP001054945"/>
    </source>
</evidence>